<dbReference type="InterPro" id="IPR027417">
    <property type="entry name" value="P-loop_NTPase"/>
</dbReference>
<feature type="region of interest" description="Disordered" evidence="8">
    <location>
        <begin position="631"/>
        <end position="771"/>
    </location>
</feature>
<dbReference type="GO" id="GO:0005875">
    <property type="term" value="C:microtubule associated complex"/>
    <property type="evidence" value="ECO:0007669"/>
    <property type="project" value="TreeGrafter"/>
</dbReference>
<dbReference type="InterPro" id="IPR010994">
    <property type="entry name" value="RuvA_2-like"/>
</dbReference>
<organism evidence="11 12">
    <name type="scientific">Senna tora</name>
    <dbReference type="NCBI Taxonomy" id="362788"/>
    <lineage>
        <taxon>Eukaryota</taxon>
        <taxon>Viridiplantae</taxon>
        <taxon>Streptophyta</taxon>
        <taxon>Embryophyta</taxon>
        <taxon>Tracheophyta</taxon>
        <taxon>Spermatophyta</taxon>
        <taxon>Magnoliopsida</taxon>
        <taxon>eudicotyledons</taxon>
        <taxon>Gunneridae</taxon>
        <taxon>Pentapetalae</taxon>
        <taxon>rosids</taxon>
        <taxon>fabids</taxon>
        <taxon>Fabales</taxon>
        <taxon>Fabaceae</taxon>
        <taxon>Caesalpinioideae</taxon>
        <taxon>Cassia clade</taxon>
        <taxon>Senna</taxon>
    </lineage>
</organism>
<dbReference type="PANTHER" id="PTHR47969:SF9">
    <property type="entry name" value="KINESIN-LIKE PROTEIN"/>
    <property type="match status" value="1"/>
</dbReference>
<dbReference type="PANTHER" id="PTHR47969">
    <property type="entry name" value="CHROMOSOME-ASSOCIATED KINESIN KIF4A-RELATED"/>
    <property type="match status" value="1"/>
</dbReference>
<dbReference type="Pfam" id="PF00225">
    <property type="entry name" value="Kinesin"/>
    <property type="match status" value="1"/>
</dbReference>
<feature type="binding site" evidence="7">
    <location>
        <begin position="124"/>
        <end position="131"/>
    </location>
    <ligand>
        <name>ATP</name>
        <dbReference type="ChEBI" id="CHEBI:30616"/>
    </ligand>
</feature>
<feature type="region of interest" description="Disordered" evidence="8">
    <location>
        <begin position="456"/>
        <end position="519"/>
    </location>
</feature>
<accession>A0A834TQ76</accession>
<dbReference type="SMART" id="SM00129">
    <property type="entry name" value="KISc"/>
    <property type="match status" value="1"/>
</dbReference>
<dbReference type="InterPro" id="IPR036961">
    <property type="entry name" value="Kinesin_motor_dom_sf"/>
</dbReference>
<comment type="caution">
    <text evidence="11">The sequence shown here is derived from an EMBL/GenBank/DDBJ whole genome shotgun (WGS) entry which is preliminary data.</text>
</comment>
<gene>
    <name evidence="11" type="ORF">G2W53_016833</name>
</gene>
<evidence type="ECO:0000256" key="5">
    <source>
        <dbReference type="ARBA" id="ARBA00061615"/>
    </source>
</evidence>
<keyword evidence="3 7" id="KW-0067">ATP-binding</keyword>
<feature type="compositionally biased region" description="Basic and acidic residues" evidence="8">
    <location>
        <begin position="984"/>
        <end position="1003"/>
    </location>
</feature>
<dbReference type="InterPro" id="IPR001752">
    <property type="entry name" value="Kinesin_motor_dom"/>
</dbReference>
<dbReference type="InterPro" id="IPR025558">
    <property type="entry name" value="DUF4283"/>
</dbReference>
<dbReference type="PRINTS" id="PR00380">
    <property type="entry name" value="KINESINHEAVY"/>
</dbReference>
<evidence type="ECO:0000259" key="9">
    <source>
        <dbReference type="PROSITE" id="PS50067"/>
    </source>
</evidence>
<reference evidence="11" key="1">
    <citation type="submission" date="2020-09" db="EMBL/GenBank/DDBJ databases">
        <title>Genome-Enabled Discovery of Anthraquinone Biosynthesis in Senna tora.</title>
        <authorList>
            <person name="Kang S.-H."/>
            <person name="Pandey R.P."/>
            <person name="Lee C.-M."/>
            <person name="Sim J.-S."/>
            <person name="Jeong J.-T."/>
            <person name="Choi B.-S."/>
            <person name="Jung M."/>
            <person name="Ginzburg D."/>
            <person name="Zhao K."/>
            <person name="Won S.Y."/>
            <person name="Oh T.-J."/>
            <person name="Yu Y."/>
            <person name="Kim N.-H."/>
            <person name="Lee O.R."/>
            <person name="Lee T.-H."/>
            <person name="Bashyal P."/>
            <person name="Kim T.-S."/>
            <person name="Lee W.-H."/>
            <person name="Kawkins C."/>
            <person name="Kim C.-K."/>
            <person name="Kim J.S."/>
            <person name="Ahn B.O."/>
            <person name="Rhee S.Y."/>
            <person name="Sohng J.K."/>
        </authorList>
    </citation>
    <scope>NUCLEOTIDE SEQUENCE</scope>
    <source>
        <tissue evidence="11">Leaf</tissue>
    </source>
</reference>
<dbReference type="AlphaFoldDB" id="A0A834TQ76"/>
<comment type="similarity">
    <text evidence="5">Belongs to the TRAFAC class myosin-kinesin ATPase superfamily. Kinesin family. KIN-10 subfamily.</text>
</comment>
<dbReference type="InterPro" id="IPR027640">
    <property type="entry name" value="Kinesin-like_fam"/>
</dbReference>
<dbReference type="GO" id="GO:0003777">
    <property type="term" value="F:microtubule motor activity"/>
    <property type="evidence" value="ECO:0007669"/>
    <property type="project" value="InterPro"/>
</dbReference>
<feature type="compositionally biased region" description="Polar residues" evidence="8">
    <location>
        <begin position="497"/>
        <end position="519"/>
    </location>
</feature>
<dbReference type="Gene3D" id="1.10.150.280">
    <property type="entry name" value="AF1531-like domain"/>
    <property type="match status" value="1"/>
</dbReference>
<dbReference type="GO" id="GO:0005874">
    <property type="term" value="C:microtubule"/>
    <property type="evidence" value="ECO:0007669"/>
    <property type="project" value="UniProtKB-KW"/>
</dbReference>
<dbReference type="GO" id="GO:0008017">
    <property type="term" value="F:microtubule binding"/>
    <property type="evidence" value="ECO:0007669"/>
    <property type="project" value="InterPro"/>
</dbReference>
<feature type="compositionally biased region" description="Basic and acidic residues" evidence="8">
    <location>
        <begin position="465"/>
        <end position="477"/>
    </location>
</feature>
<dbReference type="FunFam" id="1.10.150.280:FF:000003">
    <property type="entry name" value="Kinesin-like protein KIN-10C"/>
    <property type="match status" value="1"/>
</dbReference>
<dbReference type="FunFam" id="3.40.850.10:FF:000087">
    <property type="entry name" value="Kinesin-like protein"/>
    <property type="match status" value="1"/>
</dbReference>
<keyword evidence="4 7" id="KW-0505">Motor protein</keyword>
<evidence type="ECO:0000256" key="1">
    <source>
        <dbReference type="ARBA" id="ARBA00022701"/>
    </source>
</evidence>
<keyword evidence="12" id="KW-1185">Reference proteome</keyword>
<feature type="compositionally biased region" description="Basic and acidic residues" evidence="8">
    <location>
        <begin position="709"/>
        <end position="733"/>
    </location>
</feature>
<keyword evidence="1" id="KW-0493">Microtubule</keyword>
<name>A0A834TQ76_9FABA</name>
<dbReference type="GO" id="GO:0007052">
    <property type="term" value="P:mitotic spindle organization"/>
    <property type="evidence" value="ECO:0007669"/>
    <property type="project" value="TreeGrafter"/>
</dbReference>
<evidence type="ECO:0000256" key="8">
    <source>
        <dbReference type="SAM" id="MobiDB-lite"/>
    </source>
</evidence>
<keyword evidence="2 7" id="KW-0547">Nucleotide-binding</keyword>
<dbReference type="PROSITE" id="PS00411">
    <property type="entry name" value="KINESIN_MOTOR_1"/>
    <property type="match status" value="1"/>
</dbReference>
<dbReference type="InterPro" id="IPR019821">
    <property type="entry name" value="Kinesin_motor_CS"/>
</dbReference>
<dbReference type="GO" id="GO:0005524">
    <property type="term" value="F:ATP binding"/>
    <property type="evidence" value="ECO:0007669"/>
    <property type="project" value="UniProtKB-UniRule"/>
</dbReference>
<evidence type="ECO:0000256" key="2">
    <source>
        <dbReference type="ARBA" id="ARBA00022741"/>
    </source>
</evidence>
<dbReference type="PROSITE" id="PS50158">
    <property type="entry name" value="ZF_CCHC"/>
    <property type="match status" value="1"/>
</dbReference>
<dbReference type="InterPro" id="IPR001878">
    <property type="entry name" value="Znf_CCHC"/>
</dbReference>
<feature type="compositionally biased region" description="Basic and acidic residues" evidence="8">
    <location>
        <begin position="1078"/>
        <end position="1090"/>
    </location>
</feature>
<feature type="domain" description="Kinesin motor" evidence="9">
    <location>
        <begin position="30"/>
        <end position="356"/>
    </location>
</feature>
<dbReference type="Pfam" id="PF14111">
    <property type="entry name" value="DUF4283"/>
    <property type="match status" value="1"/>
</dbReference>
<feature type="compositionally biased region" description="Acidic residues" evidence="8">
    <location>
        <begin position="748"/>
        <end position="761"/>
    </location>
</feature>
<dbReference type="OrthoDB" id="3176171at2759"/>
<dbReference type="GO" id="GO:0003676">
    <property type="term" value="F:nucleic acid binding"/>
    <property type="evidence" value="ECO:0007669"/>
    <property type="project" value="InterPro"/>
</dbReference>
<dbReference type="GO" id="GO:0007018">
    <property type="term" value="P:microtubule-based movement"/>
    <property type="evidence" value="ECO:0007669"/>
    <property type="project" value="InterPro"/>
</dbReference>
<dbReference type="EMBL" id="JAAIUW010000006">
    <property type="protein sequence ID" value="KAF7825669.1"/>
    <property type="molecule type" value="Genomic_DNA"/>
</dbReference>
<evidence type="ECO:0000313" key="12">
    <source>
        <dbReference type="Proteomes" id="UP000634136"/>
    </source>
</evidence>
<evidence type="ECO:0000256" key="6">
    <source>
        <dbReference type="PROSITE-ProRule" id="PRU00047"/>
    </source>
</evidence>
<feature type="compositionally biased region" description="Polar residues" evidence="8">
    <location>
        <begin position="643"/>
        <end position="654"/>
    </location>
</feature>
<feature type="domain" description="CCHC-type" evidence="10">
    <location>
        <begin position="958"/>
        <end position="972"/>
    </location>
</feature>
<dbReference type="CDD" id="cd01376">
    <property type="entry name" value="KISc_KID_like"/>
    <property type="match status" value="1"/>
</dbReference>
<evidence type="ECO:0000256" key="7">
    <source>
        <dbReference type="PROSITE-ProRule" id="PRU00283"/>
    </source>
</evidence>
<dbReference type="GO" id="GO:0008270">
    <property type="term" value="F:zinc ion binding"/>
    <property type="evidence" value="ECO:0007669"/>
    <property type="project" value="UniProtKB-KW"/>
</dbReference>
<evidence type="ECO:0000313" key="11">
    <source>
        <dbReference type="EMBL" id="KAF7825669.1"/>
    </source>
</evidence>
<sequence>METLSCSLNTPKAVKSCTPLKPSNARSISKVRVIIRVRPFLPHEISARNGNPITCISVLDQDFESPEEITVYLKDPETSRKECYQLDSFFGQEDNNVGQIFYREVRPLIPGIFNGCNATVFAYGATGSGKTYTMQGTEEQPGLMPLAMSMILSHCQSTGSTAQISYYEVYMDRCYDLLEVKAKEISILDDKDGQIHLRGLSQVSINTMSEFMEIFSTGVQRRKVAHTGLNDVSSRSHGVLVISVSTPSTDGTGAVVCGKLNLIDLAGNEDNRRTCNEGIRLQESAKINQSLFALSNVIYALNNNKPRVPYRESKLTRILQDSLGGTSRAVMVACLNPGEYQESVHTVSLAARSRHISNFIPLAQKQETPKVKVDMEAKLKAWLESKGKTKSSQKLQAFNSPSFRKTPGSVIAAKRSVTFHSSVKGGGTAMNQDAEKTEESISRAFSVAFPNLLDGEGTLDSGLESPHRGNIDNREEAGANEDASESNKYLPDESKSNGENSPLINRTTEEPSFSINDKNAMQSPLRKALSPININEIQKSGTPLNKFSTRSSALKQCLVQEYIDFLNNASRKELLGLKGIGEKMAEYIVDLREESPIKSLSDLEKIGLSSKQAHNLFSKAAKTVFEDKAKEVKTTSHRFKMTTPPTSGDVSLQESDLPPSQEEEDNLKRSKKKVRIGDQTFTGEESNPVRDEDWMNEDVEGPRTASRVSYRDAVRNKQQKADPGGKTEEEKENLQSGQNSEQTNSSDSESEEDENDEETEGDGVTGISVDKDAFDRPNFTLSDKEWKRLTRPFKKSLIIKLLGKKIGFQFLLKKVNQIWGRTWEIELVDLGNDYFLAKFDTYSDQDFALTGGPWIILDHYLIVRPWTSLFDPEEKIQKLAAWIHLPDLPIELYDKKFLYTIGTHVGRVLRIDTNTMTQSRGKYARICIELDLGKPLLSQYCVHGIARKIEYEGLHLICFECGVYGHDLENCPIWKEKKAKKKKEKLEKEKQGIKSSETEKEGNEEMGVAKPRYGGWMTVQRQRRQRRQRPNDHKASTTGGNIGGKSRFTVLDDEKLEEKDNSHNENAENVESEQAEPQSERAEGKWKSKENNPVFYIYNEDKQTLEKNEPEQLKL</sequence>
<feature type="compositionally biased region" description="Basic and acidic residues" evidence="8">
    <location>
        <begin position="1050"/>
        <end position="1066"/>
    </location>
</feature>
<feature type="compositionally biased region" description="Low complexity" evidence="8">
    <location>
        <begin position="738"/>
        <end position="747"/>
    </location>
</feature>
<keyword evidence="6" id="KW-0862">Zinc</keyword>
<protein>
    <submittedName>
        <fullName evidence="11">Kinesin-like protein KIN-10B</fullName>
    </submittedName>
</protein>
<feature type="region of interest" description="Disordered" evidence="8">
    <location>
        <begin position="982"/>
        <end position="1093"/>
    </location>
</feature>
<evidence type="ECO:0000256" key="4">
    <source>
        <dbReference type="ARBA" id="ARBA00023175"/>
    </source>
</evidence>
<dbReference type="GO" id="GO:0051231">
    <property type="term" value="P:spindle elongation"/>
    <property type="evidence" value="ECO:0007669"/>
    <property type="project" value="TreeGrafter"/>
</dbReference>
<dbReference type="SUPFAM" id="SSF47781">
    <property type="entry name" value="RuvA domain 2-like"/>
    <property type="match status" value="1"/>
</dbReference>
<evidence type="ECO:0000259" key="10">
    <source>
        <dbReference type="PROSITE" id="PS50158"/>
    </source>
</evidence>
<dbReference type="Proteomes" id="UP000634136">
    <property type="component" value="Unassembled WGS sequence"/>
</dbReference>
<dbReference type="PROSITE" id="PS50067">
    <property type="entry name" value="KINESIN_MOTOR_2"/>
    <property type="match status" value="1"/>
</dbReference>
<keyword evidence="6" id="KW-0479">Metal-binding</keyword>
<evidence type="ECO:0000256" key="3">
    <source>
        <dbReference type="ARBA" id="ARBA00022840"/>
    </source>
</evidence>
<proteinExistence type="inferred from homology"/>
<keyword evidence="6" id="KW-0863">Zinc-finger</keyword>
<dbReference type="SUPFAM" id="SSF52540">
    <property type="entry name" value="P-loop containing nucleoside triphosphate hydrolases"/>
    <property type="match status" value="1"/>
</dbReference>
<dbReference type="Gene3D" id="3.40.850.10">
    <property type="entry name" value="Kinesin motor domain"/>
    <property type="match status" value="1"/>
</dbReference>